<dbReference type="EMBL" id="JACGWJ010000002">
    <property type="protein sequence ID" value="KAL0435108.1"/>
    <property type="molecule type" value="Genomic_DNA"/>
</dbReference>
<feature type="compositionally biased region" description="Basic and acidic residues" evidence="1">
    <location>
        <begin position="41"/>
        <end position="52"/>
    </location>
</feature>
<organism evidence="2">
    <name type="scientific">Sesamum radiatum</name>
    <name type="common">Black benniseed</name>
    <dbReference type="NCBI Taxonomy" id="300843"/>
    <lineage>
        <taxon>Eukaryota</taxon>
        <taxon>Viridiplantae</taxon>
        <taxon>Streptophyta</taxon>
        <taxon>Embryophyta</taxon>
        <taxon>Tracheophyta</taxon>
        <taxon>Spermatophyta</taxon>
        <taxon>Magnoliopsida</taxon>
        <taxon>eudicotyledons</taxon>
        <taxon>Gunneridae</taxon>
        <taxon>Pentapetalae</taxon>
        <taxon>asterids</taxon>
        <taxon>lamiids</taxon>
        <taxon>Lamiales</taxon>
        <taxon>Pedaliaceae</taxon>
        <taxon>Sesamum</taxon>
    </lineage>
</organism>
<feature type="region of interest" description="Disordered" evidence="1">
    <location>
        <begin position="1"/>
        <end position="52"/>
    </location>
</feature>
<proteinExistence type="predicted"/>
<comment type="caution">
    <text evidence="2">The sequence shown here is derived from an EMBL/GenBank/DDBJ whole genome shotgun (WGS) entry which is preliminary data.</text>
</comment>
<dbReference type="AlphaFoldDB" id="A0AAW2W166"/>
<reference evidence="2" key="2">
    <citation type="journal article" date="2024" name="Plant">
        <title>Genomic evolution and insights into agronomic trait innovations of Sesamum species.</title>
        <authorList>
            <person name="Miao H."/>
            <person name="Wang L."/>
            <person name="Qu L."/>
            <person name="Liu H."/>
            <person name="Sun Y."/>
            <person name="Le M."/>
            <person name="Wang Q."/>
            <person name="Wei S."/>
            <person name="Zheng Y."/>
            <person name="Lin W."/>
            <person name="Duan Y."/>
            <person name="Cao H."/>
            <person name="Xiong S."/>
            <person name="Wang X."/>
            <person name="Wei L."/>
            <person name="Li C."/>
            <person name="Ma Q."/>
            <person name="Ju M."/>
            <person name="Zhao R."/>
            <person name="Li G."/>
            <person name="Mu C."/>
            <person name="Tian Q."/>
            <person name="Mei H."/>
            <person name="Zhang T."/>
            <person name="Gao T."/>
            <person name="Zhang H."/>
        </authorList>
    </citation>
    <scope>NUCLEOTIDE SEQUENCE</scope>
    <source>
        <strain evidence="2">G02</strain>
    </source>
</reference>
<protein>
    <submittedName>
        <fullName evidence="2">Uncharacterized protein</fullName>
    </submittedName>
</protein>
<evidence type="ECO:0000256" key="1">
    <source>
        <dbReference type="SAM" id="MobiDB-lite"/>
    </source>
</evidence>
<accession>A0AAW2W166</accession>
<gene>
    <name evidence="2" type="ORF">Sradi_0218700</name>
</gene>
<feature type="compositionally biased region" description="Low complexity" evidence="1">
    <location>
        <begin position="1"/>
        <end position="11"/>
    </location>
</feature>
<reference evidence="2" key="1">
    <citation type="submission" date="2020-06" db="EMBL/GenBank/DDBJ databases">
        <authorList>
            <person name="Li T."/>
            <person name="Hu X."/>
            <person name="Zhang T."/>
            <person name="Song X."/>
            <person name="Zhang H."/>
            <person name="Dai N."/>
            <person name="Sheng W."/>
            <person name="Hou X."/>
            <person name="Wei L."/>
        </authorList>
    </citation>
    <scope>NUCLEOTIDE SEQUENCE</scope>
    <source>
        <strain evidence="2">G02</strain>
        <tissue evidence="2">Leaf</tissue>
    </source>
</reference>
<evidence type="ECO:0000313" key="2">
    <source>
        <dbReference type="EMBL" id="KAL0435108.1"/>
    </source>
</evidence>
<name>A0AAW2W166_SESRA</name>
<sequence length="52" mass="5636">MAETSAAGAERQGAEREAFPETLQLHGSDHPGMILVSTTPDKYKSSDLELFD</sequence>